<organism evidence="2 3">
    <name type="scientific">Elysia crispata</name>
    <name type="common">lettuce slug</name>
    <dbReference type="NCBI Taxonomy" id="231223"/>
    <lineage>
        <taxon>Eukaryota</taxon>
        <taxon>Metazoa</taxon>
        <taxon>Spiralia</taxon>
        <taxon>Lophotrochozoa</taxon>
        <taxon>Mollusca</taxon>
        <taxon>Gastropoda</taxon>
        <taxon>Heterobranchia</taxon>
        <taxon>Euthyneura</taxon>
        <taxon>Panpulmonata</taxon>
        <taxon>Sacoglossa</taxon>
        <taxon>Placobranchoidea</taxon>
        <taxon>Plakobranchidae</taxon>
        <taxon>Elysia</taxon>
    </lineage>
</organism>
<dbReference type="AlphaFoldDB" id="A0AAE1E670"/>
<comment type="caution">
    <text evidence="2">The sequence shown here is derived from an EMBL/GenBank/DDBJ whole genome shotgun (WGS) entry which is preliminary data.</text>
</comment>
<evidence type="ECO:0000313" key="2">
    <source>
        <dbReference type="EMBL" id="KAK3795854.1"/>
    </source>
</evidence>
<dbReference type="EMBL" id="JAWDGP010000980">
    <property type="protein sequence ID" value="KAK3795854.1"/>
    <property type="molecule type" value="Genomic_DNA"/>
</dbReference>
<accession>A0AAE1E670</accession>
<reference evidence="2" key="1">
    <citation type="journal article" date="2023" name="G3 (Bethesda)">
        <title>A reference genome for the long-term kleptoplast-retaining sea slug Elysia crispata morphotype clarki.</title>
        <authorList>
            <person name="Eastman K.E."/>
            <person name="Pendleton A.L."/>
            <person name="Shaikh M.A."/>
            <person name="Suttiyut T."/>
            <person name="Ogas R."/>
            <person name="Tomko P."/>
            <person name="Gavelis G."/>
            <person name="Widhalm J.R."/>
            <person name="Wisecaver J.H."/>
        </authorList>
    </citation>
    <scope>NUCLEOTIDE SEQUENCE</scope>
    <source>
        <strain evidence="2">ECLA1</strain>
    </source>
</reference>
<name>A0AAE1E670_9GAST</name>
<proteinExistence type="predicted"/>
<gene>
    <name evidence="2" type="ORF">RRG08_039583</name>
</gene>
<protein>
    <submittedName>
        <fullName evidence="2">Uncharacterized protein</fullName>
    </submittedName>
</protein>
<sequence>MELRKRLGFKGHEIIPIFFLLSLSPSKSATLPLNLYLRRTNKPGSDELRMRKNEDIHGDGGTRNLGESKRS</sequence>
<feature type="region of interest" description="Disordered" evidence="1">
    <location>
        <begin position="42"/>
        <end position="71"/>
    </location>
</feature>
<dbReference type="Proteomes" id="UP001283361">
    <property type="component" value="Unassembled WGS sequence"/>
</dbReference>
<keyword evidence="3" id="KW-1185">Reference proteome</keyword>
<feature type="compositionally biased region" description="Basic and acidic residues" evidence="1">
    <location>
        <begin position="44"/>
        <end position="71"/>
    </location>
</feature>
<evidence type="ECO:0000256" key="1">
    <source>
        <dbReference type="SAM" id="MobiDB-lite"/>
    </source>
</evidence>
<evidence type="ECO:0000313" key="3">
    <source>
        <dbReference type="Proteomes" id="UP001283361"/>
    </source>
</evidence>